<reference evidence="3" key="1">
    <citation type="submission" date="2016-04" db="EMBL/GenBank/DDBJ databases">
        <authorList>
            <person name="Evans L.H."/>
            <person name="Alamgir A."/>
            <person name="Owens N."/>
            <person name="Weber N.D."/>
            <person name="Virtaneva K."/>
            <person name="Barbian K."/>
            <person name="Babar A."/>
            <person name="Rosenke K."/>
        </authorList>
    </citation>
    <scope>NUCLEOTIDE SEQUENCE [LARGE SCALE GENOMIC DNA]</scope>
    <source>
        <strain evidence="3">CBS 101.48</strain>
    </source>
</reference>
<keyword evidence="4" id="KW-1185">Reference proteome</keyword>
<proteinExistence type="predicted"/>
<evidence type="ECO:0000313" key="3">
    <source>
        <dbReference type="EMBL" id="SAL96609.1"/>
    </source>
</evidence>
<name>A0A168LE70_ABSGL</name>
<dbReference type="InterPro" id="IPR036305">
    <property type="entry name" value="RGS_sf"/>
</dbReference>
<dbReference type="InParanoid" id="A0A168LE70"/>
<feature type="region of interest" description="Disordered" evidence="1">
    <location>
        <begin position="205"/>
        <end position="290"/>
    </location>
</feature>
<feature type="compositionally biased region" description="Polar residues" evidence="1">
    <location>
        <begin position="269"/>
        <end position="279"/>
    </location>
</feature>
<dbReference type="OrthoDB" id="10266999at2759"/>
<dbReference type="SUPFAM" id="SSF48097">
    <property type="entry name" value="Regulator of G-protein signaling, RGS"/>
    <property type="match status" value="1"/>
</dbReference>
<dbReference type="PANTHER" id="PTHR10845:SF267">
    <property type="entry name" value="REGULATOR OF G PROTEIN SIGNALING DOMAIN PROTEIN (AFU_ORTHOLOGUE AFUA_6G06860)"/>
    <property type="match status" value="1"/>
</dbReference>
<dbReference type="SMART" id="SM00315">
    <property type="entry name" value="RGS"/>
    <property type="match status" value="1"/>
</dbReference>
<dbReference type="Gene3D" id="1.10.167.10">
    <property type="entry name" value="Regulator of G-protein Signalling 4, domain 2"/>
    <property type="match status" value="1"/>
</dbReference>
<dbReference type="Proteomes" id="UP000078561">
    <property type="component" value="Unassembled WGS sequence"/>
</dbReference>
<sequence>MDSQRLPAIHSTASLPQTLEELLNDPDSDLFQDYQHFLEQSFCCENLYFWLDVQEYNDLCGQVAHSNNDFQFMRDQMSTHLEPSQQVVFNVVQQKCHAMIDTYIRPNANQEINIPCELREELLHQVFACGNYHPSIFTKVTKSVVELMRVNAFIPWISSYSSSSGLTMRSPSLHPTPSTSSSPTALSFSFVVDRWYSFHKPKEALSRSGSMDSTASLDANDNDDDNHHGEEKHRAQLVISPPPSPTISSPPASTRYRSMLQRVRHSFLPPSSTATSLKPSMSLKKEHHHQ</sequence>
<evidence type="ECO:0000259" key="2">
    <source>
        <dbReference type="PROSITE" id="PS50132"/>
    </source>
</evidence>
<evidence type="ECO:0000313" key="4">
    <source>
        <dbReference type="Proteomes" id="UP000078561"/>
    </source>
</evidence>
<dbReference type="InterPro" id="IPR044926">
    <property type="entry name" value="RGS_subdomain_2"/>
</dbReference>
<gene>
    <name evidence="3" type="primary">ABSGL_02025.1 scaffold 2596</name>
</gene>
<dbReference type="AlphaFoldDB" id="A0A168LE70"/>
<dbReference type="PROSITE" id="PS50132">
    <property type="entry name" value="RGS"/>
    <property type="match status" value="1"/>
</dbReference>
<feature type="compositionally biased region" description="Basic and acidic residues" evidence="1">
    <location>
        <begin position="225"/>
        <end position="234"/>
    </location>
</feature>
<organism evidence="3">
    <name type="scientific">Absidia glauca</name>
    <name type="common">Pin mould</name>
    <dbReference type="NCBI Taxonomy" id="4829"/>
    <lineage>
        <taxon>Eukaryota</taxon>
        <taxon>Fungi</taxon>
        <taxon>Fungi incertae sedis</taxon>
        <taxon>Mucoromycota</taxon>
        <taxon>Mucoromycotina</taxon>
        <taxon>Mucoromycetes</taxon>
        <taxon>Mucorales</taxon>
        <taxon>Cunninghamellaceae</taxon>
        <taxon>Absidia</taxon>
    </lineage>
</organism>
<feature type="compositionally biased region" description="Polar residues" evidence="1">
    <location>
        <begin position="207"/>
        <end position="217"/>
    </location>
</feature>
<dbReference type="PANTHER" id="PTHR10845">
    <property type="entry name" value="REGULATOR OF G PROTEIN SIGNALING"/>
    <property type="match status" value="1"/>
</dbReference>
<accession>A0A168LE70</accession>
<dbReference type="OMA" id="ANQEINI"/>
<protein>
    <recommendedName>
        <fullName evidence="2">RGS domain-containing protein</fullName>
    </recommendedName>
</protein>
<dbReference type="EMBL" id="LT551165">
    <property type="protein sequence ID" value="SAL96609.1"/>
    <property type="molecule type" value="Genomic_DNA"/>
</dbReference>
<dbReference type="Pfam" id="PF00615">
    <property type="entry name" value="RGS"/>
    <property type="match status" value="1"/>
</dbReference>
<evidence type="ECO:0000256" key="1">
    <source>
        <dbReference type="SAM" id="MobiDB-lite"/>
    </source>
</evidence>
<dbReference type="CDD" id="cd07440">
    <property type="entry name" value="RGS"/>
    <property type="match status" value="1"/>
</dbReference>
<feature type="domain" description="RGS" evidence="2">
    <location>
        <begin position="34"/>
        <end position="159"/>
    </location>
</feature>
<dbReference type="STRING" id="4829.A0A168LE70"/>
<dbReference type="InterPro" id="IPR016137">
    <property type="entry name" value="RGS"/>
</dbReference>